<protein>
    <submittedName>
        <fullName evidence="8">DUF1232 domain-containing protein</fullName>
    </submittedName>
</protein>
<evidence type="ECO:0000256" key="4">
    <source>
        <dbReference type="ARBA" id="ARBA00023136"/>
    </source>
</evidence>
<feature type="region of interest" description="Disordered" evidence="5">
    <location>
        <begin position="148"/>
        <end position="183"/>
    </location>
</feature>
<dbReference type="Pfam" id="PF06803">
    <property type="entry name" value="DUF1232"/>
    <property type="match status" value="1"/>
</dbReference>
<feature type="transmembrane region" description="Helical" evidence="6">
    <location>
        <begin position="105"/>
        <end position="123"/>
    </location>
</feature>
<feature type="transmembrane region" description="Helical" evidence="6">
    <location>
        <begin position="77"/>
        <end position="99"/>
    </location>
</feature>
<evidence type="ECO:0000256" key="3">
    <source>
        <dbReference type="ARBA" id="ARBA00022989"/>
    </source>
</evidence>
<dbReference type="AlphaFoldDB" id="A0A3D8LDN1"/>
<evidence type="ECO:0000256" key="6">
    <source>
        <dbReference type="SAM" id="Phobius"/>
    </source>
</evidence>
<evidence type="ECO:0000256" key="1">
    <source>
        <dbReference type="ARBA" id="ARBA00004127"/>
    </source>
</evidence>
<accession>A0A3D8LDN1</accession>
<reference evidence="9" key="1">
    <citation type="submission" date="2018-08" db="EMBL/GenBank/DDBJ databases">
        <authorList>
            <person name="Liu Z.-W."/>
            <person name="Du Z.-J."/>
        </authorList>
    </citation>
    <scope>NUCLEOTIDE SEQUENCE [LARGE SCALE GENOMIC DNA]</scope>
    <source>
        <strain evidence="9">H4X</strain>
    </source>
</reference>
<keyword evidence="3 6" id="KW-1133">Transmembrane helix</keyword>
<organism evidence="8 9">
    <name type="scientific">Pontibacter diazotrophicus</name>
    <dbReference type="NCBI Taxonomy" id="1400979"/>
    <lineage>
        <taxon>Bacteria</taxon>
        <taxon>Pseudomonadati</taxon>
        <taxon>Bacteroidota</taxon>
        <taxon>Cytophagia</taxon>
        <taxon>Cytophagales</taxon>
        <taxon>Hymenobacteraceae</taxon>
        <taxon>Pontibacter</taxon>
    </lineage>
</organism>
<keyword evidence="2 6" id="KW-0812">Transmembrane</keyword>
<evidence type="ECO:0000256" key="2">
    <source>
        <dbReference type="ARBA" id="ARBA00022692"/>
    </source>
</evidence>
<dbReference type="Proteomes" id="UP000256708">
    <property type="component" value="Unassembled WGS sequence"/>
</dbReference>
<name>A0A3D8LDN1_9BACT</name>
<dbReference type="GO" id="GO:0012505">
    <property type="term" value="C:endomembrane system"/>
    <property type="evidence" value="ECO:0007669"/>
    <property type="project" value="UniProtKB-SubCell"/>
</dbReference>
<dbReference type="InterPro" id="IPR010652">
    <property type="entry name" value="DUF1232"/>
</dbReference>
<dbReference type="OrthoDB" id="9800034at2"/>
<evidence type="ECO:0000256" key="5">
    <source>
        <dbReference type="SAM" id="MobiDB-lite"/>
    </source>
</evidence>
<proteinExistence type="predicted"/>
<evidence type="ECO:0000313" key="9">
    <source>
        <dbReference type="Proteomes" id="UP000256708"/>
    </source>
</evidence>
<keyword evidence="9" id="KW-1185">Reference proteome</keyword>
<comment type="subcellular location">
    <subcellularLocation>
        <location evidence="1">Endomembrane system</location>
        <topology evidence="1">Multi-pass membrane protein</topology>
    </subcellularLocation>
</comment>
<gene>
    <name evidence="8" type="ORF">DXT99_08375</name>
</gene>
<evidence type="ECO:0000259" key="7">
    <source>
        <dbReference type="Pfam" id="PF06803"/>
    </source>
</evidence>
<dbReference type="EMBL" id="QRGR01000008">
    <property type="protein sequence ID" value="RDV15500.1"/>
    <property type="molecule type" value="Genomic_DNA"/>
</dbReference>
<evidence type="ECO:0000313" key="8">
    <source>
        <dbReference type="EMBL" id="RDV15500.1"/>
    </source>
</evidence>
<comment type="caution">
    <text evidence="8">The sequence shown here is derived from an EMBL/GenBank/DDBJ whole genome shotgun (WGS) entry which is preliminary data.</text>
</comment>
<sequence length="183" mass="20132">MENQRPEGKKIAQSPFFKKMLKKAEAYMEHPSKVAQLVTDALKKASANKGVSALAGEVWENLQLLTRMIKAAMAGEYKGIPSSTVVAGIAVLIYFISPIDLIPDMIPVIGLLDDATLLAWFIASIKTELDKYKEWEASRAVKVEPIAPQHTDEAHNADTSWGTPKYSDRTGGDVETQTTRTDI</sequence>
<keyword evidence="4 6" id="KW-0472">Membrane</keyword>
<feature type="domain" description="DUF1232" evidence="7">
    <location>
        <begin position="86"/>
        <end position="120"/>
    </location>
</feature>